<feature type="region of interest" description="Disordered" evidence="1">
    <location>
        <begin position="952"/>
        <end position="975"/>
    </location>
</feature>
<feature type="region of interest" description="Disordered" evidence="1">
    <location>
        <begin position="2437"/>
        <end position="2468"/>
    </location>
</feature>
<feature type="region of interest" description="Disordered" evidence="1">
    <location>
        <begin position="1"/>
        <end position="32"/>
    </location>
</feature>
<feature type="region of interest" description="Disordered" evidence="1">
    <location>
        <begin position="6317"/>
        <end position="6340"/>
    </location>
</feature>
<feature type="region of interest" description="Disordered" evidence="1">
    <location>
        <begin position="2845"/>
        <end position="2865"/>
    </location>
</feature>
<dbReference type="EMBL" id="JAVFWL010000001">
    <property type="protein sequence ID" value="KAK6726541.1"/>
    <property type="molecule type" value="Genomic_DNA"/>
</dbReference>
<feature type="region of interest" description="Disordered" evidence="1">
    <location>
        <begin position="5872"/>
        <end position="5894"/>
    </location>
</feature>
<name>A0ABR1BL94_NECAM</name>
<feature type="region of interest" description="Disordered" evidence="1">
    <location>
        <begin position="6881"/>
        <end position="6918"/>
    </location>
</feature>
<evidence type="ECO:0000313" key="2">
    <source>
        <dbReference type="EMBL" id="KAK6726541.1"/>
    </source>
</evidence>
<feature type="region of interest" description="Disordered" evidence="1">
    <location>
        <begin position="5659"/>
        <end position="5682"/>
    </location>
</feature>
<feature type="region of interest" description="Disordered" evidence="1">
    <location>
        <begin position="1414"/>
        <end position="1434"/>
    </location>
</feature>
<feature type="region of interest" description="Disordered" evidence="1">
    <location>
        <begin position="2090"/>
        <end position="2113"/>
    </location>
</feature>
<feature type="region of interest" description="Disordered" evidence="1">
    <location>
        <begin position="6082"/>
        <end position="6105"/>
    </location>
</feature>
<feature type="region of interest" description="Disordered" evidence="1">
    <location>
        <begin position="3149"/>
        <end position="3172"/>
    </location>
</feature>
<feature type="region of interest" description="Disordered" evidence="1">
    <location>
        <begin position="4019"/>
        <end position="4042"/>
    </location>
</feature>
<feature type="compositionally biased region" description="Basic and acidic residues" evidence="1">
    <location>
        <begin position="6906"/>
        <end position="6917"/>
    </location>
</feature>
<feature type="region of interest" description="Disordered" evidence="1">
    <location>
        <begin position="4422"/>
        <end position="4445"/>
    </location>
</feature>
<feature type="region of interest" description="Disordered" evidence="1">
    <location>
        <begin position="1360"/>
        <end position="1379"/>
    </location>
</feature>
<protein>
    <submittedName>
        <fullName evidence="2">Uncharacterized protein</fullName>
    </submittedName>
</protein>
<feature type="region of interest" description="Disordered" evidence="1">
    <location>
        <begin position="331"/>
        <end position="352"/>
    </location>
</feature>
<feature type="region of interest" description="Disordered" evidence="1">
    <location>
        <begin position="3395"/>
        <end position="3418"/>
    </location>
</feature>
<feature type="region of interest" description="Disordered" evidence="1">
    <location>
        <begin position="2910"/>
        <end position="2933"/>
    </location>
</feature>
<feature type="region of interest" description="Disordered" evidence="1">
    <location>
        <begin position="6729"/>
        <end position="6752"/>
    </location>
</feature>
<evidence type="ECO:0000313" key="3">
    <source>
        <dbReference type="Proteomes" id="UP001303046"/>
    </source>
</evidence>
<feature type="region of interest" description="Disordered" evidence="1">
    <location>
        <begin position="4230"/>
        <end position="4253"/>
    </location>
</feature>
<feature type="region of interest" description="Disordered" evidence="1">
    <location>
        <begin position="1163"/>
        <end position="1186"/>
    </location>
</feature>
<feature type="compositionally biased region" description="Low complexity" evidence="1">
    <location>
        <begin position="7281"/>
        <end position="7290"/>
    </location>
</feature>
<feature type="region of interest" description="Disordered" evidence="1">
    <location>
        <begin position="5040"/>
        <end position="5063"/>
    </location>
</feature>
<organism evidence="2 3">
    <name type="scientific">Necator americanus</name>
    <name type="common">Human hookworm</name>
    <dbReference type="NCBI Taxonomy" id="51031"/>
    <lineage>
        <taxon>Eukaryota</taxon>
        <taxon>Metazoa</taxon>
        <taxon>Ecdysozoa</taxon>
        <taxon>Nematoda</taxon>
        <taxon>Chromadorea</taxon>
        <taxon>Rhabditida</taxon>
        <taxon>Rhabditina</taxon>
        <taxon>Rhabditomorpha</taxon>
        <taxon>Strongyloidea</taxon>
        <taxon>Ancylostomatidae</taxon>
        <taxon>Bunostominae</taxon>
        <taxon>Necator</taxon>
    </lineage>
</organism>
<feature type="region of interest" description="Disordered" evidence="1">
    <location>
        <begin position="7267"/>
        <end position="7314"/>
    </location>
</feature>
<feature type="region of interest" description="Disordered" evidence="1">
    <location>
        <begin position="6181"/>
        <end position="6221"/>
    </location>
</feature>
<feature type="region of interest" description="Disordered" evidence="1">
    <location>
        <begin position="5448"/>
        <end position="5471"/>
    </location>
</feature>
<keyword evidence="3" id="KW-1185">Reference proteome</keyword>
<feature type="region of interest" description="Disordered" evidence="1">
    <location>
        <begin position="4618"/>
        <end position="4641"/>
    </location>
</feature>
<evidence type="ECO:0000256" key="1">
    <source>
        <dbReference type="SAM" id="MobiDB-lite"/>
    </source>
</evidence>
<feature type="region of interest" description="Disordered" evidence="1">
    <location>
        <begin position="3747"/>
        <end position="3770"/>
    </location>
</feature>
<feature type="compositionally biased region" description="Basic and acidic residues" evidence="1">
    <location>
        <begin position="6189"/>
        <end position="6201"/>
    </location>
</feature>
<dbReference type="Proteomes" id="UP001303046">
    <property type="component" value="Unassembled WGS sequence"/>
</dbReference>
<feature type="region of interest" description="Disordered" evidence="1">
    <location>
        <begin position="741"/>
        <end position="764"/>
    </location>
</feature>
<reference evidence="2 3" key="1">
    <citation type="submission" date="2023-08" db="EMBL/GenBank/DDBJ databases">
        <title>A Necator americanus chromosomal reference genome.</title>
        <authorList>
            <person name="Ilik V."/>
            <person name="Petrzelkova K.J."/>
            <person name="Pardy F."/>
            <person name="Fuh T."/>
            <person name="Niatou-Singa F.S."/>
            <person name="Gouil Q."/>
            <person name="Baker L."/>
            <person name="Ritchie M.E."/>
            <person name="Jex A.R."/>
            <person name="Gazzola D."/>
            <person name="Li H."/>
            <person name="Toshio Fujiwara R."/>
            <person name="Zhan B."/>
            <person name="Aroian R.V."/>
            <person name="Pafco B."/>
            <person name="Schwarz E.M."/>
        </authorList>
    </citation>
    <scope>NUCLEOTIDE SEQUENCE [LARGE SCALE GENOMIC DNA]</scope>
    <source>
        <strain evidence="2 3">Aroian</strain>
        <tissue evidence="2">Whole animal</tissue>
    </source>
</reference>
<feature type="region of interest" description="Disordered" evidence="1">
    <location>
        <begin position="2301"/>
        <end position="2324"/>
    </location>
</feature>
<feature type="compositionally biased region" description="Basic and acidic residues" evidence="1">
    <location>
        <begin position="6209"/>
        <end position="6220"/>
    </location>
</feature>
<feature type="compositionally biased region" description="Basic and acidic residues" evidence="1">
    <location>
        <begin position="2450"/>
        <end position="2467"/>
    </location>
</feature>
<sequence length="7540" mass="842509">MTSDSQSERPTWTVTRRERTELSPLRSTSPFQSRTVTTTERVQILQMPITLTEEQIAPARFLALSPHGNTSQSVSSTVTTMQAQGAPLVSGITANGVPLFNGILLCPEERHTTTIITTTTTTYRMIEVSDSDSLSDDFEVVDDSALTVDVSLVPSRTTSPQYMIVGKTESEPPLSPVAKSRVNIDLELVPKEISRATELEEKPIMEMVNVYHSGISGQYGDGSDAPDVLAERSSELYGSDQIPSTSDSEITVNVPSSGDLKTISTSSEDEDIVIVGADMVELITSGSSINEERRGSGENRASRMEYFDLQKSPLSEGQQEDFEHVEKPSKYHGFPSTAAYKGPLDSTSPVKDLEDEPITHHVSVYHNGRSDEPFTSKEKTSDSTANIARMLGDKIMSLFAKQNIIPEYPTSEPYEGPLEDTKKREDIESQPLHTIVTVYHSGRSDVPQEPITRAVPVETVPTKDMYYDYPTTEVYEGPLDSTTRVTDIEGEPLTYHVSVYHSGRSDEPAPKPEEEQPLDIAEAAKTLGEKITGLFKRGPAHLDYPVSEIYEGPLDSTNRTTDIEGEPLTHHVSVYHSGRSDEPAPKPEEEQPLDIAEAAKTLEIYEGPLDSTNRTTDIEGEPLTHHVSVYHSGRSDEPAPKPEEEQPLDIAEAAKTLGEKITGLFKRGPAHLDYPVSEIYEGPLDSTNRTTDIEGEPLTHHVSVYHSGRSDEPAPKPEEEQPLDIAEAAKTFGDKITGLFKRRPTIPDYPTSEPYEGPLEDTKKREDIESQPLHTIVTVYHSGRSDVPQEPITRAVPVETVPTKDMYYDYPTTEVYEGPLDSTTRVTDIEGEPLTYHVSVYHSGRSDEPAPKPEEEQPLDIAEAAKTLGEKITGLFKRGPAHLDYPVSEIYEGPLDSTNRTTDIEGEPLTHHVSVYHSGRSDEPAPKPEEEQPLDIAEAAKTFGDKITGLFKRRPTIPDYPTSEPYEGPLEDTKKREDIESQPLHTIVTVYHSGRSDVPQEPITRAVPVETVPTKDMYYDYPTTEVYEGPLDSTTRVTDIEGEPLTYHVSVYHSGRSDEPAPKPEEEQPLDIAEAAKTLGEKITGLFKRGPAHLDYPVSEIYEGPLDSTNRTTDIEGEPLTHHVSVYHSGRSDEPAPKPEEEQPLDIAEAAKTFGDKITGLFKRRPTIPDYPTSEPYEGPLEDTKKREDIESQPLHTIVTVYHSGRSDVPQEPITRAVPVETVPTKDMYYDYPTTEVYEGPLDSTTRVTDIEGEPLTYHVSVYHSGRSDEPAPKPEEEQPLDIAEAAKTLGEKITGLFKRGPAHLDYPVSEIYEGPLDSTNRTTDIEGEPLTHHVSVYHSGRSDEPAPKPDEERRSILLKQRNLGKITADREPETEEEQPLDIAEAAKTLGLERQRSLACSREALLTLTTQYQRSMKDHSDSTNRTTDIEGEPLTHHVSVYHSGRSDEPAPKPEEEQPLDIAEAAKTFGDKITGLFKRRPTIPDYPTSEPYEGPLEDTKKREDIESQPLHTIVTVYHSGRSDVPQEPITRAVPVETVPTKDMYYDYPTTEVYEGPLDSTTRVTDIEGEPLTYHVSVYHSGRSDEPAPKPEEEQPLDIAEAAKTLGEKITGLFKRGPAHLDYPVSEIYEGPLDSTNRTTDIEGEPLTHHVSVYHSGRSDEPAPKPEEEQPLDIAEAAKTLGEKITGLFKRGPAHLDYPVSEIYEGPLDSTNRTTDIEGEPLTHHSLHVSVYHSGRSDEPAPKPEEEQPLDIAEAAKTFGDKITGLFKRRPTIPDYPTSEPYEGPLEDTKKREDIESQPLHTIVTVYHSGRSDVPQEPITRAVPVETVPTKDMYYDYPTTEVYEGPLDSTTRVTDIEGEPLTYHVSVYHSGRSDEPAPKPEEEQPLDIAEAAKTLGEKITGLFKRGPAHLDYPVSEIYEGPLDSTNRTTDIEGEPLTHHVSVYHSGRSDEPAPKPEEEQPLDIAEAAKTLGEPLTHHVSVYHSGRSDEPAPKPEEEQPLDIAEAAKTFGDKITGLFKRGPAHLDYPVSEIYEGPLDSTNRTTDIEGEPLTHHVSVYHSGRSDEPAPKPEEEQPLDIAEAAKTFGDKITGLFKRRPTIPDYPTSEPYEGPLEDTKKREDIESQPLHTIVTVYHSGRSDVPQEPITRAVPVETVPTKDMYYDYPTTEVYEGPLDSTTRVTDIEGEPLTYHVSVYHSGRSDEPAPKPEEEQPLDIAEAAKTLGEKITGLFKRGPAHLDYPVSEIYEGPLDSTNRTTDIEGEPLTHHVSVYHSGRSDEPAPKPEEEQPLDIAEAAKTFGDKITGLFKRRPTIPDYPTSEPYEGPLEDTKKREDIESQPLHTIVTVYHSGRSDVPQEPITRAVPVETVPTKDMYYDYPTTEVYEGPLDSTTRVTDIEGEPLTYHVSVYHSGRSDEPAPKPEEEQPLDIAEAAKTFGDKITGLFKRRPNIPDYPMSETLRRSTRGHEPKPEDIEGHSTITLPRSLRAAGKTEEEQPLDIAEAAKTLGEKITGLFKRGPAHLDYPVSEIYEGPLDSTNRTTDIEAEDLTRPAPKPEEEQPLDIAEAAKTLGEKITGLFKRGPAHLDYPVSEIYEGPLDSTNRTTDIEGEPLTHHVSVYHSGRSDEPAPKPEEEQPLDIAEAAKTFGDKITGLFKRRPTIPDYPTSEPYEGPLEDTKKREDIESQPLHTIVTVYHSGRSDVPQEPITRAVPVETVPTKDMYYDYPTTEVYEGPLDSTTRVTDIEGEPLTYHVSVYHSGRSDEPAPKPEEEQPLDIAEAAKTLGEKITGLFKRGPAHLDYPVSEIYEGPLDSTNRTTDIEGEPLTHHVSVYHSGRSDEPAPKPEEEQPLDIAEATRPLIYEGPLDSTNRTTDIEGEPLTHHVSVYHSGRSDEPAPKPEEEQPLDIAEAAKTFGDKITGLFKRRPTIPDYPTSEPYEGPLEDTKKREDIESQPLHTIVTVYHSGRSDVPQEPITRAVPVETVPTKDMYYDYPTTEVYEGPLDSTTRVTDIEGEPLTYHVSVYHSGRSDEPAPKPEEEQPLDIAEAAKTLARRYGLRGPLTLTPKEQPLDIAEAAKTLGEKITGLFKRGPAHLDYPVSEIYEGPLDSTNRTTDIEGEPLTHHVSVYHSGRSDEPAPKPEEEQPLDIAEAAKTFGDKITGLFKRRPTIPDYPTSEPYEGPLEDTKKREDIESQPLHTIVTVYHSGRSDVPQEPITRAVPVETVPTKDMYYDYPTTEVYEGPLDSTTRVTDIEGEPLTYHVSVYHSGRSDEPAPKPEEEQPLDIAEAAKTLGEKITGLFKRGLAHLDYPVSEIYEGPLDSTNRTTDIEGDHSTPCQVYPSGRSDEPDEEIEAALGFGAKTNNQGEPLTYHVSVYHSGRSDEPAPKPEEEQPLDIAEAAKTFGDKITGLFKRRPTIPDYPTSEPYEGPLEDTKKREDIESQPLHTIVTVYHSGRSDVPQEPITRAVPVETVPTKDMYYDYPTTEVYEGPLDSTTRVTDIEGEPLTYHVSVYHSGRSDEPAPKPEEEQPLDIAEAAKTLGEKITGLFKRGPAHLDYPVSEIYEGPLDSTNRTTDIEGEPLTHHVSVYHSGRSDEPAPKPEEEQPLDIAEAAKTLDYGPLDARTALTSYEGPLEDTKKREDIESQPLHTIVTVYHSGRSDVPQEPITRAQPLDIAEAAKTLGEKITGLFKRGPAHLDYPVSEIYEGPLDSTNRTTDIEGEPLTHHVSVYHSGRSDEPAPKPEEEQPLDIAEAAKTFGDKITGLFKRRPTIPDYPTSEPYEGPLEDTKKREDIESQPLHTIVTVYHSGRSDVPQEPITRAVPVETVPTKDMYYDYPTTEVYEGPLDSTTRVTDIEGEPLTYHVSVYHSGRSDEPAPKPEEEQPLDIAEAAKTFGDKITGLFKRRPTIPDYPTSEPYEGPLEDTKKREDIESQPLHTIVTVYHSGRSDVPQEPITRAVPVETVPTKDMYYDYPTTEVYEGPLDSTTRVTDIEGEPLTYHVSVYHSGRSDEPAPKPEEEQPLDIAEAAKTFGDKITGLFKRRPNSLDYPTSEPYEGPLEDTKKREDIESQPLHTIVTVYHSGRSDVPQEPITRAVPVETVPTKDMYYDYPTTEVYEGPLDSTTRVTDIEGEPLTYHVSVYHSGRSDEPAPKPEEEQPLDIAEAAKTLGEKITGLFKRGPAHLDYPVSEIYEGPLDSTNRTTDIEGEPLTHHVSVYHSGRSDEPAPKPEEEQPLDIAEAAKTFGDKITGLFKRRPTIPDYPTSEPYEGPLEDTKKREDIESQPLHTIVTVYHSGRSDVPQEPITRAVPVETVPTKDMYYDYPTTEVYEGPLDSTTRVTDIEGEPLTYHVSVYHSGRSDEPAPKPEEEQPLDIAEAAKTLGEKITGLFKRGPAHLDYPVSEIYEGPLDSTNRTTDIEAPKPEEEQPLDIAEAAKTFGDKITGLFKRRPTIPDYPTSEPYEGPLEDTKKREDIESQPLHTIVTVYHSGRSDVPQEPITRAVPVETVPTKDMYYDYPTTEVYEGPLDSTTRVTDVEVEEPLDTRSQEQPLDIAEAAKTLGEKITGLFKRGPAHLDYPVSEIYEGPLDSTNRTTDIEGEPLTHHVSVYHSGRSDEPAPKPEEEQPLDIAEAAKTFGDKITGLFKRRPTIPDYPTSEPYEGPLEDTKKREDIESQPLHTIVTVYHSGRSDVPQEPITRAVPVETVPTKDMYYDYPTTEVYEGPLDSTTRVTDIEGEPLTYHVSVYHSGRSDEPAPKPEEEQPLDIAEAAKTLGEKITGLFKRGPAHLDYPVSEIYEGPLDSTNRTTDIEGEPLTHHVSVYHSGRSDEPAPKPEEEQPLDIAEAAKTFGDKITGLFKRRPTIPDYPTSEPYEGPLEDTKKREDIESQPLHTIVTVYHSGRSDVPQEPITRAVPVETVPTKDMYYDYPTTEVYEGPLDSTTRVTDIEGEPLTYHVSVYHSGRSDEPAPKPEEEQPLDIAEAAKTLGEKITGLFKRGPAHLDYPVSEIYEGPLDSTNRTTDIEGEPLTYHVSVYHSGRSDEPAPKPEEEQPLDIAEAAKTFGDKITGLFKRRPTIPDYPTSEPYEGPLEDTKKREDIESQPLHTIVTVYHSGRSDVPQEPITRAVPVETVPTKDMYYDYPTTEVYEGPLDSTTRVTDIEGEPLTYHVSVYHSGRSDEPAPKPEEEQPLDIAEAAKTLGEKITGLFKRGPAHLDYPVSEIYEGPLDSTNRTTDIEGEPLTHHVSVYHSGRSDEPAPKPEEEQPLDIAEEKDLARQRPSGDRQNHRIIQETANNSRLSNPLHTIVTVYHSGRSDVPQEPITRAVPVETVPTKDMYYDYPTTEVYEGPLDSTTRVTDIEGEPLTYHVSVYHSGRSDEPAPKPEEEQPLDIAEAAKTLGEKITGLFKRGPAHLDYPVSEIYEGPLDSTNRTTDIEGEPLTHHVSVYHSGRSDEPAPKPEEEQPLDIAEAAKTFGDKITGLFKRRPTIPDYPTSEPYEGPLEDTKKREDIESQPLHTIVTVYHSGRSDVPQEPITRAVPVETVPTKDMYYDYPTTEVYEGPLDSTTRVTDIEGEPLTYHVSVYHSGRSDEPAPKPEEEQPLDIAEAAKTLGEKITGLFKRGPAHLDYPVSEIYEGPLDSTNRTTDIEGEPLTHHVSVYHSGRSDEPAPKPEEEQPLDIAEAAKTFGDKITGLFKRRPTIPDYPTSEPYEGPLEDTKKREDIESQPLHTIVTVYHSGRSDVPQEPITRAVPVETVPTKDMYYDYPTTEVYEGPLDSTTRVTDIEGEPLTYHVSVYHSGRSDEPAPKPEEEQPLDIAEAAKTLGEKITGLFKKCYYFVLGPPLEEIYEGPLDSTNRTTDIEGEPLTHHVSVYHSGRSDEPAPKPEEEQPLDIAEAAKTFGDKITGLFKRRPTIPDYPTSEPYEGPLEDTKKREDIESQPLHTIVTVYHSGRSDVPQEPITRAVPVETVPTKDMYYDYPTTEVYEGPLDSTTRVTDIEGEPLTYHVSVYHSGRSDEPAPKPEEEQPLDIAEAAKTLGEKITGLFKRGPAHLDYPVSEIYEGPLDSTNRTTDIEGEPLTHHVSVYHSGRSDEPAPKPEEEQPLDIAEAAKTFGDKITGLFKRRPTIPDYPTSEPYEGPLEDTKKREDIESQPLHTIVTVYHSGRSDVPQEPITRAVPVETVPTKDMYYDYPTTEVYEGPLDSTTRVTDIEGEPLTYHVGSLNKKSATRQHEPHTDIEGDPHVSVYHSGRSDEPAPKPEEEQPLDIAEAAKTLGEKITGLFKRGPAHLDYPVSEIYEGPLDSTNRTTDIEGEPLTHHVSVYHSGRSDEPAPKPEEEQPLDIAEAAKTFGDKITGLFKRRPTIPDYPTSEPYEGPLEDTKKREDIESQPLHTIVTVYHSGRSDVPQEPITRAVPVETVPTKDMYYDYPTTEVYEGPLDSTTRVTDIEGEPLTYHVSVYHSGRSDEPAPKPEEEQPLDIAEAAKTLGEKITGLFKRGPAHLDYPVSEIYEGPLDSTNRTTDIEGEPLTHHVSVYHSGRSDEPAPKPEEEQPLDIAEAAKTFGDKITGLFKRRPTIPDYPTSETLRRLTLRRSRTRKREDINQPQWVVSSDQSRAVPVETVPTKDMYYDYPTTEVYEGPLDSTTRVTDIEGEPLTYHVSVYHSGRSDEPAPKPEEEQPLDIAEAAKTLGEKITGLFKRGPAHLDYPVSEIYEGPLDSTNRTTDIEGEPLTHHVSVYHSGRSDEPAPKPEEEQPLDIAEAAKTFGDKITGLFKRRPTIPDYPTSEPYEGPLEDTKKREDIESQPLHTIVTVYHSGRSDVPQEPITRAVPVETVPTKDMYYDYPTTEVYEGPLDSTTRVTDIEGEPLTYHVSVYHSGRSDEPAPKPEEEQPLDIAEAAKTLGEKITGLFKRGPAHLDYPVSEIYEGPLDSTNRTTDIEGEPKHHVSVYHSGRSDEPAPKPEEEQPLDIAEAAKTFGDKITGLFKRRPTIPDYPTSEPYEGPLEDTKKREDIESQPLHTIVTVYHSGRSDVPQEPITRAVPVETVPTKDMYYDYPTTEVYEGPLDSTTRVTDIEGEPLTYHVSVYHSGRSDEPAPKPEEEQPLDIAEAAKTLGEKITGLFKRGPAHLDYPVSEIYEGPLDSTNRTSDLEEKPLTHHVSVYHSGRSDEFITRSNGKVDHHLFLEETATQVKKSPRSGYPASGVYDGPLETTYFSSDIDEEPVTHHVSVFHRDDSWDKYRPCAEIIRMQPDRVERLDLDKDQKKVDLDIHFNIKPQEIYEMQKRQYEETKSSLEEPPVFLSADNLERDQKPVGFSVSISARQPEDRTGSELFSSVSRESSSDKKYLRGQSTRNERSQKHRLSPHTWTTVKERTEVTYVRKLRVERSLSPRHSSPPRSSFIKRVPYSPSVVATADRAYTCRSKNFDERVMVHHPIYPPHQSLYRNGTYGNGDSRNGRASAYSPVREVAAFDRTEWIDQRPSYIPPNRRADEIFTVGTPFIMGHVERDDNGCAYLRYQSSGLQERPPLPERLDDLPMIEEGAIECRRATIRAGLRDMDTVGLVQDEEELERRRRPIRRARQRMRSYCTML</sequence>
<gene>
    <name evidence="2" type="primary">Necator_chrI.g830</name>
    <name evidence="2" type="ORF">RB195_004707</name>
</gene>
<accession>A0ABR1BL94</accession>
<feature type="region of interest" description="Disordered" evidence="1">
    <location>
        <begin position="1477"/>
        <end position="1500"/>
    </location>
</feature>
<comment type="caution">
    <text evidence="2">The sequence shown here is derived from an EMBL/GenBank/DDBJ whole genome shotgun (WGS) entry which is preliminary data.</text>
</comment>
<feature type="region of interest" description="Disordered" evidence="1">
    <location>
        <begin position="1766"/>
        <end position="1789"/>
    </location>
</feature>
<feature type="compositionally biased region" description="Polar residues" evidence="1">
    <location>
        <begin position="1"/>
        <end position="14"/>
    </location>
</feature>
<feature type="region of interest" description="Disordered" evidence="1">
    <location>
        <begin position="4829"/>
        <end position="4852"/>
    </location>
</feature>
<proteinExistence type="predicted"/>
<feature type="region of interest" description="Disordered" evidence="1">
    <location>
        <begin position="3883"/>
        <end position="3906"/>
    </location>
</feature>
<feature type="region of interest" description="Disordered" evidence="1">
    <location>
        <begin position="2645"/>
        <end position="2668"/>
    </location>
</feature>
<feature type="region of interest" description="Disordered" evidence="1">
    <location>
        <begin position="6939"/>
        <end position="6962"/>
    </location>
</feature>